<sequence length="72" mass="8031">MLAPANLQARRIVSDDDDDDSDWPRLLRLTKRRGTVGGAESETQRISSLESADRIQMMMMMMIHPTSALAIG</sequence>
<reference evidence="2" key="1">
    <citation type="submission" date="2013-07" db="EMBL/GenBank/DDBJ databases">
        <title>The genome of Eucalyptus grandis.</title>
        <authorList>
            <person name="Schmutz J."/>
            <person name="Hayes R."/>
            <person name="Myburg A."/>
            <person name="Tuskan G."/>
            <person name="Grattapaglia D."/>
            <person name="Rokhsar D.S."/>
        </authorList>
    </citation>
    <scope>NUCLEOTIDE SEQUENCE</scope>
    <source>
        <tissue evidence="2">Leaf extractions</tissue>
    </source>
</reference>
<evidence type="ECO:0000313" key="2">
    <source>
        <dbReference type="EMBL" id="KCW63103.1"/>
    </source>
</evidence>
<dbReference type="AlphaFoldDB" id="A0A059BAG3"/>
<dbReference type="InParanoid" id="A0A059BAG3"/>
<accession>A0A059BAG3</accession>
<organism evidence="2">
    <name type="scientific">Eucalyptus grandis</name>
    <name type="common">Flooded gum</name>
    <dbReference type="NCBI Taxonomy" id="71139"/>
    <lineage>
        <taxon>Eukaryota</taxon>
        <taxon>Viridiplantae</taxon>
        <taxon>Streptophyta</taxon>
        <taxon>Embryophyta</taxon>
        <taxon>Tracheophyta</taxon>
        <taxon>Spermatophyta</taxon>
        <taxon>Magnoliopsida</taxon>
        <taxon>eudicotyledons</taxon>
        <taxon>Gunneridae</taxon>
        <taxon>Pentapetalae</taxon>
        <taxon>rosids</taxon>
        <taxon>malvids</taxon>
        <taxon>Myrtales</taxon>
        <taxon>Myrtaceae</taxon>
        <taxon>Myrtoideae</taxon>
        <taxon>Eucalypteae</taxon>
        <taxon>Eucalyptus</taxon>
    </lineage>
</organism>
<feature type="region of interest" description="Disordered" evidence="1">
    <location>
        <begin position="1"/>
        <end position="23"/>
    </location>
</feature>
<gene>
    <name evidence="2" type="ORF">EUGRSUZ_G00711</name>
</gene>
<dbReference type="Gramene" id="KCW63103">
    <property type="protein sequence ID" value="KCW63103"/>
    <property type="gene ID" value="EUGRSUZ_G00711"/>
</dbReference>
<proteinExistence type="predicted"/>
<protein>
    <submittedName>
        <fullName evidence="2">Uncharacterized protein</fullName>
    </submittedName>
</protein>
<name>A0A059BAG3_EUCGR</name>
<dbReference type="EMBL" id="KK198759">
    <property type="protein sequence ID" value="KCW63103.1"/>
    <property type="molecule type" value="Genomic_DNA"/>
</dbReference>
<evidence type="ECO:0000256" key="1">
    <source>
        <dbReference type="SAM" id="MobiDB-lite"/>
    </source>
</evidence>